<dbReference type="Proteomes" id="UP000094527">
    <property type="component" value="Unassembled WGS sequence"/>
</dbReference>
<comment type="caution">
    <text evidence="2">The sequence shown here is derived from an EMBL/GenBank/DDBJ whole genome shotgun (WGS) entry which is preliminary data.</text>
</comment>
<sequence length="76" mass="9294">MKIFYSREDMSQYDFALETPEERRRKKAKEEHDKRRGKNKENCIDGFRISSSAKLKRKHYSAPTRKFRTLSYFQEI</sequence>
<evidence type="ECO:0000313" key="3">
    <source>
        <dbReference type="Proteomes" id="UP000094527"/>
    </source>
</evidence>
<organism evidence="2 3">
    <name type="scientific">Orchesella cincta</name>
    <name type="common">Springtail</name>
    <name type="synonym">Podura cincta</name>
    <dbReference type="NCBI Taxonomy" id="48709"/>
    <lineage>
        <taxon>Eukaryota</taxon>
        <taxon>Metazoa</taxon>
        <taxon>Ecdysozoa</taxon>
        <taxon>Arthropoda</taxon>
        <taxon>Hexapoda</taxon>
        <taxon>Collembola</taxon>
        <taxon>Entomobryomorpha</taxon>
        <taxon>Entomobryoidea</taxon>
        <taxon>Orchesellidae</taxon>
        <taxon>Orchesellinae</taxon>
        <taxon>Orchesella</taxon>
    </lineage>
</organism>
<keyword evidence="3" id="KW-1185">Reference proteome</keyword>
<evidence type="ECO:0000256" key="1">
    <source>
        <dbReference type="SAM" id="MobiDB-lite"/>
    </source>
</evidence>
<accession>A0A1D2MD87</accession>
<evidence type="ECO:0000313" key="2">
    <source>
        <dbReference type="EMBL" id="ODM90945.1"/>
    </source>
</evidence>
<name>A0A1D2MD87_ORCCI</name>
<reference evidence="2 3" key="1">
    <citation type="journal article" date="2016" name="Genome Biol. Evol.">
        <title>Gene Family Evolution Reflects Adaptation to Soil Environmental Stressors in the Genome of the Collembolan Orchesella cincta.</title>
        <authorList>
            <person name="Faddeeva-Vakhrusheva A."/>
            <person name="Derks M.F."/>
            <person name="Anvar S.Y."/>
            <person name="Agamennone V."/>
            <person name="Suring W."/>
            <person name="Smit S."/>
            <person name="van Straalen N.M."/>
            <person name="Roelofs D."/>
        </authorList>
    </citation>
    <scope>NUCLEOTIDE SEQUENCE [LARGE SCALE GENOMIC DNA]</scope>
    <source>
        <tissue evidence="2">Mixed pool</tissue>
    </source>
</reference>
<feature type="region of interest" description="Disordered" evidence="1">
    <location>
        <begin position="16"/>
        <end position="43"/>
    </location>
</feature>
<proteinExistence type="predicted"/>
<protein>
    <submittedName>
        <fullName evidence="2">Uncharacterized protein</fullName>
    </submittedName>
</protein>
<gene>
    <name evidence="2" type="ORF">Ocin01_15736</name>
</gene>
<feature type="compositionally biased region" description="Basic and acidic residues" evidence="1">
    <location>
        <begin position="20"/>
        <end position="43"/>
    </location>
</feature>
<dbReference type="EMBL" id="LJIJ01001734">
    <property type="protein sequence ID" value="ODM90945.1"/>
    <property type="molecule type" value="Genomic_DNA"/>
</dbReference>
<dbReference type="AlphaFoldDB" id="A0A1D2MD87"/>